<dbReference type="Gene3D" id="1.10.10.10">
    <property type="entry name" value="Winged helix-like DNA-binding domain superfamily/Winged helix DNA-binding domain"/>
    <property type="match status" value="1"/>
</dbReference>
<sequence length="57" mass="6980">MKRNYSLTLKHDVVSEVMKGYKCSIVARKYGINSQTIYRWIREHKDMNENYRKREVL</sequence>
<evidence type="ECO:0000313" key="2">
    <source>
        <dbReference type="Proteomes" id="UP000561326"/>
    </source>
</evidence>
<dbReference type="RefSeq" id="WP_021620170.1">
    <property type="nucleotide sequence ID" value="NZ_CABKST010000074.1"/>
</dbReference>
<accession>A0A848CVD5</accession>
<gene>
    <name evidence="1" type="ORF">HF838_12645</name>
</gene>
<proteinExistence type="predicted"/>
<comment type="caution">
    <text evidence="1">The sequence shown here is derived from an EMBL/GenBank/DDBJ whole genome shotgun (WGS) entry which is preliminary data.</text>
</comment>
<dbReference type="GO" id="GO:0004803">
    <property type="term" value="F:transposase activity"/>
    <property type="evidence" value="ECO:0007669"/>
    <property type="project" value="InterPro"/>
</dbReference>
<dbReference type="AlphaFoldDB" id="A0A848CVD5"/>
<organism evidence="1 2">
    <name type="scientific">Aneurinibacillus aneurinilyticus</name>
    <name type="common">Bacillus aneurinolyticus</name>
    <dbReference type="NCBI Taxonomy" id="1391"/>
    <lineage>
        <taxon>Bacteria</taxon>
        <taxon>Bacillati</taxon>
        <taxon>Bacillota</taxon>
        <taxon>Bacilli</taxon>
        <taxon>Bacillales</taxon>
        <taxon>Paenibacillaceae</taxon>
        <taxon>Aneurinibacillus group</taxon>
        <taxon>Aneurinibacillus</taxon>
    </lineage>
</organism>
<name>A0A848CVD5_ANEAE</name>
<evidence type="ECO:0000313" key="1">
    <source>
        <dbReference type="EMBL" id="NME99108.1"/>
    </source>
</evidence>
<dbReference type="OrthoDB" id="2623661at2"/>
<reference evidence="1 2" key="1">
    <citation type="submission" date="2020-04" db="EMBL/GenBank/DDBJ databases">
        <authorList>
            <person name="Hitch T.C.A."/>
            <person name="Wylensek D."/>
            <person name="Clavel T."/>
        </authorList>
    </citation>
    <scope>NUCLEOTIDE SEQUENCE [LARGE SCALE GENOMIC DNA]</scope>
    <source>
        <strain evidence="1 2">WB01_D5_05</strain>
    </source>
</reference>
<protein>
    <submittedName>
        <fullName evidence="1">Transposase</fullName>
    </submittedName>
</protein>
<dbReference type="InterPro" id="IPR009057">
    <property type="entry name" value="Homeodomain-like_sf"/>
</dbReference>
<dbReference type="Proteomes" id="UP000561326">
    <property type="component" value="Unassembled WGS sequence"/>
</dbReference>
<dbReference type="SUPFAM" id="SSF46689">
    <property type="entry name" value="Homeodomain-like"/>
    <property type="match status" value="1"/>
</dbReference>
<dbReference type="Pfam" id="PF01527">
    <property type="entry name" value="HTH_Tnp_1"/>
    <property type="match status" value="1"/>
</dbReference>
<dbReference type="GO" id="GO:0006313">
    <property type="term" value="P:DNA transposition"/>
    <property type="evidence" value="ECO:0007669"/>
    <property type="project" value="InterPro"/>
</dbReference>
<dbReference type="EMBL" id="JABAGO010000023">
    <property type="protein sequence ID" value="NME99108.1"/>
    <property type="molecule type" value="Genomic_DNA"/>
</dbReference>
<dbReference type="GeneID" id="99678108"/>
<dbReference type="InterPro" id="IPR002514">
    <property type="entry name" value="Transposase_8"/>
</dbReference>
<dbReference type="InterPro" id="IPR036388">
    <property type="entry name" value="WH-like_DNA-bd_sf"/>
</dbReference>
<dbReference type="GO" id="GO:0003677">
    <property type="term" value="F:DNA binding"/>
    <property type="evidence" value="ECO:0007669"/>
    <property type="project" value="InterPro"/>
</dbReference>